<keyword evidence="1" id="KW-0805">Transcription regulation</keyword>
<dbReference type="InterPro" id="IPR050204">
    <property type="entry name" value="AraC_XylS_family_regulators"/>
</dbReference>
<dbReference type="PRINTS" id="PR00032">
    <property type="entry name" value="HTHARAC"/>
</dbReference>
<evidence type="ECO:0000259" key="5">
    <source>
        <dbReference type="PROSITE" id="PS01124"/>
    </source>
</evidence>
<evidence type="ECO:0000313" key="6">
    <source>
        <dbReference type="EMBL" id="PSJ39544.1"/>
    </source>
</evidence>
<comment type="caution">
    <text evidence="6">The sequence shown here is derived from an EMBL/GenBank/DDBJ whole genome shotgun (WGS) entry which is preliminary data.</text>
</comment>
<dbReference type="PROSITE" id="PS01124">
    <property type="entry name" value="HTH_ARAC_FAMILY_2"/>
    <property type="match status" value="1"/>
</dbReference>
<organism evidence="6 7">
    <name type="scientific">Allosphingosinicella deserti</name>
    <dbReference type="NCBI Taxonomy" id="2116704"/>
    <lineage>
        <taxon>Bacteria</taxon>
        <taxon>Pseudomonadati</taxon>
        <taxon>Pseudomonadota</taxon>
        <taxon>Alphaproteobacteria</taxon>
        <taxon>Sphingomonadales</taxon>
        <taxon>Sphingomonadaceae</taxon>
        <taxon>Allosphingosinicella</taxon>
    </lineage>
</organism>
<dbReference type="InterPro" id="IPR035418">
    <property type="entry name" value="AraC-bd_2"/>
</dbReference>
<feature type="region of interest" description="Disordered" evidence="4">
    <location>
        <begin position="311"/>
        <end position="347"/>
    </location>
</feature>
<dbReference type="GO" id="GO:0043565">
    <property type="term" value="F:sequence-specific DNA binding"/>
    <property type="evidence" value="ECO:0007669"/>
    <property type="project" value="InterPro"/>
</dbReference>
<dbReference type="AlphaFoldDB" id="A0A2P7QNM0"/>
<dbReference type="SMART" id="SM00342">
    <property type="entry name" value="HTH_ARAC"/>
    <property type="match status" value="1"/>
</dbReference>
<feature type="domain" description="HTH araC/xylS-type" evidence="5">
    <location>
        <begin position="216"/>
        <end position="314"/>
    </location>
</feature>
<dbReference type="Pfam" id="PF14525">
    <property type="entry name" value="AraC_binding_2"/>
    <property type="match status" value="1"/>
</dbReference>
<reference evidence="6 7" key="1">
    <citation type="submission" date="2018-03" db="EMBL/GenBank/DDBJ databases">
        <title>The draft genome of Sphingosinicella sp. GL-C-18.</title>
        <authorList>
            <person name="Liu L."/>
            <person name="Li L."/>
            <person name="Liang L."/>
            <person name="Zhang X."/>
            <person name="Wang T."/>
        </authorList>
    </citation>
    <scope>NUCLEOTIDE SEQUENCE [LARGE SCALE GENOMIC DNA]</scope>
    <source>
        <strain evidence="6 7">GL-C-18</strain>
    </source>
</reference>
<evidence type="ECO:0000256" key="2">
    <source>
        <dbReference type="ARBA" id="ARBA00023125"/>
    </source>
</evidence>
<dbReference type="PANTHER" id="PTHR46796">
    <property type="entry name" value="HTH-TYPE TRANSCRIPTIONAL ACTIVATOR RHAS-RELATED"/>
    <property type="match status" value="1"/>
</dbReference>
<gene>
    <name evidence="6" type="ORF">C7I55_13130</name>
</gene>
<keyword evidence="3" id="KW-0804">Transcription</keyword>
<keyword evidence="7" id="KW-1185">Reference proteome</keyword>
<sequence length="347" mass="38333">MMRGKLVAAVTLQPVRFDTSVLPEDEQFSTYASGIPNWDMSRPGSGAFAARAMIWRLESIVVAQLHADPACYTRSAERIRADRTDHFYVNYHYRGRARVDCGQNGSVSGPRSLLVLDTRQPCHMEVDTIDEISLAVPRHLLIDRLEGFDPHGLIASDGLASLLGSTLRATCATLSKLGPSHVAAVQRVLLDLVVETLLEALRAAAARTAREEELASRVRAYIDRHLGDELDVATLCRALGISRSNLYRSFGEPGGVLRHIQARRLRRMQAYLSEPSETRSISALAHATGFRDKSHFTRAFRKTFGVAPSEFRRTATAPDAPDAPRSPPASSDGSAPERYRTWLRDIS</sequence>
<accession>A0A2P7QNM0</accession>
<name>A0A2P7QNM0_9SPHN</name>
<feature type="compositionally biased region" description="Basic and acidic residues" evidence="4">
    <location>
        <begin position="335"/>
        <end position="347"/>
    </location>
</feature>
<keyword evidence="2" id="KW-0238">DNA-binding</keyword>
<dbReference type="SUPFAM" id="SSF46689">
    <property type="entry name" value="Homeodomain-like"/>
    <property type="match status" value="1"/>
</dbReference>
<dbReference type="Pfam" id="PF12833">
    <property type="entry name" value="HTH_18"/>
    <property type="match status" value="1"/>
</dbReference>
<dbReference type="InterPro" id="IPR009057">
    <property type="entry name" value="Homeodomain-like_sf"/>
</dbReference>
<dbReference type="EMBL" id="PXYI01000004">
    <property type="protein sequence ID" value="PSJ39544.1"/>
    <property type="molecule type" value="Genomic_DNA"/>
</dbReference>
<dbReference type="GO" id="GO:0003700">
    <property type="term" value="F:DNA-binding transcription factor activity"/>
    <property type="evidence" value="ECO:0007669"/>
    <property type="project" value="InterPro"/>
</dbReference>
<proteinExistence type="predicted"/>
<evidence type="ECO:0000256" key="1">
    <source>
        <dbReference type="ARBA" id="ARBA00023015"/>
    </source>
</evidence>
<dbReference type="InterPro" id="IPR020449">
    <property type="entry name" value="Tscrpt_reg_AraC-type_HTH"/>
</dbReference>
<protein>
    <recommendedName>
        <fullName evidence="5">HTH araC/xylS-type domain-containing protein</fullName>
    </recommendedName>
</protein>
<evidence type="ECO:0000256" key="4">
    <source>
        <dbReference type="SAM" id="MobiDB-lite"/>
    </source>
</evidence>
<dbReference type="PANTHER" id="PTHR46796:SF6">
    <property type="entry name" value="ARAC SUBFAMILY"/>
    <property type="match status" value="1"/>
</dbReference>
<evidence type="ECO:0000256" key="3">
    <source>
        <dbReference type="ARBA" id="ARBA00023163"/>
    </source>
</evidence>
<evidence type="ECO:0000313" key="7">
    <source>
        <dbReference type="Proteomes" id="UP000241167"/>
    </source>
</evidence>
<dbReference type="Gene3D" id="1.10.10.60">
    <property type="entry name" value="Homeodomain-like"/>
    <property type="match status" value="1"/>
</dbReference>
<dbReference type="InterPro" id="IPR018060">
    <property type="entry name" value="HTH_AraC"/>
</dbReference>
<dbReference type="Proteomes" id="UP000241167">
    <property type="component" value="Unassembled WGS sequence"/>
</dbReference>